<dbReference type="OrthoDB" id="10044893at2759"/>
<dbReference type="PANTHER" id="PTHR13382:SF16">
    <property type="entry name" value="F-BOX PROTEIN SKIP28"/>
    <property type="match status" value="1"/>
</dbReference>
<dbReference type="InterPro" id="IPR032675">
    <property type="entry name" value="LRR_dom_sf"/>
</dbReference>
<dbReference type="SMART" id="SM00256">
    <property type="entry name" value="FBOX"/>
    <property type="match status" value="1"/>
</dbReference>
<gene>
    <name evidence="2" type="ORF">GIB67_001815</name>
</gene>
<dbReference type="EMBL" id="JACGCM010002404">
    <property type="protein sequence ID" value="KAF6140074.1"/>
    <property type="molecule type" value="Genomic_DNA"/>
</dbReference>
<evidence type="ECO:0000313" key="2">
    <source>
        <dbReference type="EMBL" id="KAF6140074.1"/>
    </source>
</evidence>
<accession>A0A7J7LC28</accession>
<keyword evidence="3" id="KW-1185">Reference proteome</keyword>
<protein>
    <recommendedName>
        <fullName evidence="1">F-box domain-containing protein</fullName>
    </recommendedName>
</protein>
<feature type="domain" description="F-box" evidence="1">
    <location>
        <begin position="28"/>
        <end position="68"/>
    </location>
</feature>
<reference evidence="2 3" key="1">
    <citation type="journal article" date="2020" name="IScience">
        <title>Genome Sequencing of the Endangered Kingdonia uniflora (Circaeasteraceae, Ranunculales) Reveals Potential Mechanisms of Evolutionary Specialization.</title>
        <authorList>
            <person name="Sun Y."/>
            <person name="Deng T."/>
            <person name="Zhang A."/>
            <person name="Moore M.J."/>
            <person name="Landis J.B."/>
            <person name="Lin N."/>
            <person name="Zhang H."/>
            <person name="Zhang X."/>
            <person name="Huang J."/>
            <person name="Zhang X."/>
            <person name="Sun H."/>
            <person name="Wang H."/>
        </authorList>
    </citation>
    <scope>NUCLEOTIDE SEQUENCE [LARGE SCALE GENOMIC DNA]</scope>
    <source>
        <strain evidence="2">TB1705</strain>
        <tissue evidence="2">Leaf</tissue>
    </source>
</reference>
<dbReference type="SUPFAM" id="SSF81383">
    <property type="entry name" value="F-box domain"/>
    <property type="match status" value="1"/>
</dbReference>
<dbReference type="Proteomes" id="UP000541444">
    <property type="component" value="Unassembled WGS sequence"/>
</dbReference>
<sequence>MTYFIQFDTKMENKCESSLDIGDEMIEPHESLFLVLAYLNLFELLTITKVCKSLRDAVHNDVLLWLDIIVEPPLNSRITDYNLREVTSKAQGRLRTLGLLNCVRVTDDGLQRVVDDNPHISKLYVPACTGMTPNGLVTIITRLTERSNDLKFLRLRNCHNMTKEHLETLTSCLKLNPVQQEQQCQPNMFLQNRLFSPMKKLDTNPQLT</sequence>
<proteinExistence type="predicted"/>
<organism evidence="2 3">
    <name type="scientific">Kingdonia uniflora</name>
    <dbReference type="NCBI Taxonomy" id="39325"/>
    <lineage>
        <taxon>Eukaryota</taxon>
        <taxon>Viridiplantae</taxon>
        <taxon>Streptophyta</taxon>
        <taxon>Embryophyta</taxon>
        <taxon>Tracheophyta</taxon>
        <taxon>Spermatophyta</taxon>
        <taxon>Magnoliopsida</taxon>
        <taxon>Ranunculales</taxon>
        <taxon>Circaeasteraceae</taxon>
        <taxon>Kingdonia</taxon>
    </lineage>
</organism>
<dbReference type="AlphaFoldDB" id="A0A7J7LC28"/>
<dbReference type="SUPFAM" id="SSF52047">
    <property type="entry name" value="RNI-like"/>
    <property type="match status" value="1"/>
</dbReference>
<comment type="caution">
    <text evidence="2">The sequence shown here is derived from an EMBL/GenBank/DDBJ whole genome shotgun (WGS) entry which is preliminary data.</text>
</comment>
<dbReference type="InterPro" id="IPR050648">
    <property type="entry name" value="F-box_LRR-repeat"/>
</dbReference>
<dbReference type="InterPro" id="IPR036047">
    <property type="entry name" value="F-box-like_dom_sf"/>
</dbReference>
<evidence type="ECO:0000313" key="3">
    <source>
        <dbReference type="Proteomes" id="UP000541444"/>
    </source>
</evidence>
<dbReference type="GO" id="GO:0005737">
    <property type="term" value="C:cytoplasm"/>
    <property type="evidence" value="ECO:0007669"/>
    <property type="project" value="TreeGrafter"/>
</dbReference>
<dbReference type="InterPro" id="IPR001810">
    <property type="entry name" value="F-box_dom"/>
</dbReference>
<dbReference type="Gene3D" id="3.80.10.10">
    <property type="entry name" value="Ribonuclease Inhibitor"/>
    <property type="match status" value="1"/>
</dbReference>
<dbReference type="Pfam" id="PF12937">
    <property type="entry name" value="F-box-like"/>
    <property type="match status" value="1"/>
</dbReference>
<dbReference type="PROSITE" id="PS50181">
    <property type="entry name" value="FBOX"/>
    <property type="match status" value="1"/>
</dbReference>
<dbReference type="PANTHER" id="PTHR13382">
    <property type="entry name" value="MITOCHONDRIAL ATP SYNTHASE COUPLING FACTOR B"/>
    <property type="match status" value="1"/>
</dbReference>
<name>A0A7J7LC28_9MAGN</name>
<evidence type="ECO:0000259" key="1">
    <source>
        <dbReference type="PROSITE" id="PS50181"/>
    </source>
</evidence>